<keyword evidence="2" id="KW-0812">Transmembrane</keyword>
<organism evidence="7 8">
    <name type="scientific">Microthlaspi erraticum</name>
    <dbReference type="NCBI Taxonomy" id="1685480"/>
    <lineage>
        <taxon>Eukaryota</taxon>
        <taxon>Viridiplantae</taxon>
        <taxon>Streptophyta</taxon>
        <taxon>Embryophyta</taxon>
        <taxon>Tracheophyta</taxon>
        <taxon>Spermatophyta</taxon>
        <taxon>Magnoliopsida</taxon>
        <taxon>eudicotyledons</taxon>
        <taxon>Gunneridae</taxon>
        <taxon>Pentapetalae</taxon>
        <taxon>rosids</taxon>
        <taxon>malvids</taxon>
        <taxon>Brassicales</taxon>
        <taxon>Brassicaceae</taxon>
        <taxon>Coluteocarpeae</taxon>
        <taxon>Microthlaspi</taxon>
    </lineage>
</organism>
<dbReference type="OrthoDB" id="2017114at2759"/>
<dbReference type="PANTHER" id="PTHR45631">
    <property type="entry name" value="OS07G0107800 PROTEIN-RELATED"/>
    <property type="match status" value="1"/>
</dbReference>
<evidence type="ECO:0000256" key="2">
    <source>
        <dbReference type="ARBA" id="ARBA00022692"/>
    </source>
</evidence>
<evidence type="ECO:0000259" key="6">
    <source>
        <dbReference type="Pfam" id="PF12819"/>
    </source>
</evidence>
<dbReference type="EMBL" id="CACVBM020000333">
    <property type="protein sequence ID" value="CAA7017653.1"/>
    <property type="molecule type" value="Genomic_DNA"/>
</dbReference>
<evidence type="ECO:0000313" key="8">
    <source>
        <dbReference type="Proteomes" id="UP000467841"/>
    </source>
</evidence>
<evidence type="ECO:0000256" key="3">
    <source>
        <dbReference type="ARBA" id="ARBA00022729"/>
    </source>
</evidence>
<feature type="domain" description="Malectin-like" evidence="6">
    <location>
        <begin position="4"/>
        <end position="171"/>
    </location>
</feature>
<accession>A0A6D2HST0</accession>
<evidence type="ECO:0000256" key="1">
    <source>
        <dbReference type="ARBA" id="ARBA00004167"/>
    </source>
</evidence>
<keyword evidence="8" id="KW-1185">Reference proteome</keyword>
<gene>
    <name evidence="7" type="ORF">MERR_LOCUS4888</name>
</gene>
<dbReference type="PANTHER" id="PTHR45631:SF22">
    <property type="entry name" value="LRR RECEPTOR-LIKE SERINE_THREONINE-PROTEIN KINASE PAM74-RELATED"/>
    <property type="match status" value="1"/>
</dbReference>
<dbReference type="InterPro" id="IPR024788">
    <property type="entry name" value="Malectin-like_Carb-bd_dom"/>
</dbReference>
<keyword evidence="3" id="KW-0732">Signal</keyword>
<dbReference type="Proteomes" id="UP000467841">
    <property type="component" value="Unassembled WGS sequence"/>
</dbReference>
<protein>
    <recommendedName>
        <fullName evidence="6">Malectin-like domain-containing protein</fullName>
    </recommendedName>
</protein>
<reference evidence="7" key="1">
    <citation type="submission" date="2020-01" db="EMBL/GenBank/DDBJ databases">
        <authorList>
            <person name="Mishra B."/>
        </authorList>
    </citation>
    <scope>NUCLEOTIDE SEQUENCE [LARGE SCALE GENOMIC DNA]</scope>
</reference>
<comment type="subcellular location">
    <subcellularLocation>
        <location evidence="1">Membrane</location>
        <topology evidence="1">Single-pass membrane protein</topology>
    </subcellularLocation>
</comment>
<name>A0A6D2HST0_9BRAS</name>
<comment type="caution">
    <text evidence="7">The sequence shown here is derived from an EMBL/GenBank/DDBJ whole genome shotgun (WGS) entry which is preliminary data.</text>
</comment>
<dbReference type="GO" id="GO:0016020">
    <property type="term" value="C:membrane"/>
    <property type="evidence" value="ECO:0007669"/>
    <property type="project" value="UniProtKB-SubCell"/>
</dbReference>
<dbReference type="AlphaFoldDB" id="A0A6D2HST0"/>
<dbReference type="Pfam" id="PF12819">
    <property type="entry name" value="Malectin_like"/>
    <property type="match status" value="1"/>
</dbReference>
<evidence type="ECO:0000256" key="5">
    <source>
        <dbReference type="ARBA" id="ARBA00023136"/>
    </source>
</evidence>
<sequence length="172" mass="19389">MPIDVSPYTDPVSGLVFTSDSSLIQTGKSGRVDKAFDKIDIEPYLTLRYFPEGQRNCYGLNVTSGTTYLIGANFLYGNYDGNNTYPNFDLYLGPNKWQTVDLEENINGSRLEVIFIPRSNSLELCLVKTGNTVPLISTIEIRPLRNDTYVPRLGSLTSSFRIYFNASNNYIR</sequence>
<keyword evidence="4" id="KW-1133">Transmembrane helix</keyword>
<evidence type="ECO:0000256" key="4">
    <source>
        <dbReference type="ARBA" id="ARBA00022989"/>
    </source>
</evidence>
<proteinExistence type="predicted"/>
<evidence type="ECO:0000313" key="7">
    <source>
        <dbReference type="EMBL" id="CAA7017653.1"/>
    </source>
</evidence>
<keyword evidence="5" id="KW-0472">Membrane</keyword>